<dbReference type="CDD" id="cd00838">
    <property type="entry name" value="MPP_superfamily"/>
    <property type="match status" value="1"/>
</dbReference>
<dbReference type="InterPro" id="IPR024654">
    <property type="entry name" value="Calcineurin-like_PHP_lpxH"/>
</dbReference>
<evidence type="ECO:0000313" key="3">
    <source>
        <dbReference type="EMBL" id="AWI53059.1"/>
    </source>
</evidence>
<gene>
    <name evidence="3" type="ORF">DEH84_06155</name>
</gene>
<dbReference type="PIRSF" id="PIRSF000883">
    <property type="entry name" value="Pesterase_MJ0912"/>
    <property type="match status" value="1"/>
</dbReference>
<proteinExistence type="inferred from homology"/>
<dbReference type="PANTHER" id="PTHR42850">
    <property type="entry name" value="METALLOPHOSPHOESTERASE"/>
    <property type="match status" value="1"/>
</dbReference>
<organism evidence="3 4">
    <name type="scientific">Aquabacterium olei</name>
    <dbReference type="NCBI Taxonomy" id="1296669"/>
    <lineage>
        <taxon>Bacteria</taxon>
        <taxon>Pseudomonadati</taxon>
        <taxon>Pseudomonadota</taxon>
        <taxon>Betaproteobacteria</taxon>
        <taxon>Burkholderiales</taxon>
        <taxon>Aquabacterium</taxon>
    </lineage>
</organism>
<dbReference type="AlphaFoldDB" id="A0A2U8FPX7"/>
<dbReference type="Gene3D" id="3.60.21.10">
    <property type="match status" value="1"/>
</dbReference>
<dbReference type="GO" id="GO:0016791">
    <property type="term" value="F:phosphatase activity"/>
    <property type="evidence" value="ECO:0007669"/>
    <property type="project" value="TreeGrafter"/>
</dbReference>
<keyword evidence="4" id="KW-1185">Reference proteome</keyword>
<dbReference type="EMBL" id="CP029210">
    <property type="protein sequence ID" value="AWI53059.1"/>
    <property type="molecule type" value="Genomic_DNA"/>
</dbReference>
<dbReference type="InterPro" id="IPR011152">
    <property type="entry name" value="Pesterase_MJ0912"/>
</dbReference>
<evidence type="ECO:0000259" key="2">
    <source>
        <dbReference type="Pfam" id="PF12850"/>
    </source>
</evidence>
<reference evidence="3 4" key="1">
    <citation type="submission" date="2018-05" db="EMBL/GenBank/DDBJ databases">
        <title>complete genome sequence of Aquabacterium olei NBRC 110486.</title>
        <authorList>
            <person name="Tang B."/>
            <person name="Chang J."/>
            <person name="Zhang L."/>
            <person name="Yang H."/>
        </authorList>
    </citation>
    <scope>NUCLEOTIDE SEQUENCE [LARGE SCALE GENOMIC DNA]</scope>
    <source>
        <strain evidence="3 4">NBRC 110486</strain>
    </source>
</reference>
<name>A0A2U8FPX7_9BURK</name>
<dbReference type="OrthoDB" id="9813918at2"/>
<dbReference type="Proteomes" id="UP000244892">
    <property type="component" value="Chromosome"/>
</dbReference>
<dbReference type="GO" id="GO:0005737">
    <property type="term" value="C:cytoplasm"/>
    <property type="evidence" value="ECO:0007669"/>
    <property type="project" value="TreeGrafter"/>
</dbReference>
<protein>
    <submittedName>
        <fullName evidence="3">Metallophosphatase family protein</fullName>
    </submittedName>
</protein>
<evidence type="ECO:0000256" key="1">
    <source>
        <dbReference type="ARBA" id="ARBA00008950"/>
    </source>
</evidence>
<comment type="similarity">
    <text evidence="1">Belongs to the metallophosphoesterase superfamily. YfcE family.</text>
</comment>
<evidence type="ECO:0000313" key="4">
    <source>
        <dbReference type="Proteomes" id="UP000244892"/>
    </source>
</evidence>
<dbReference type="RefSeq" id="WP_109035725.1">
    <property type="nucleotide sequence ID" value="NZ_CP029210.1"/>
</dbReference>
<dbReference type="KEGG" id="aon:DEH84_06155"/>
<dbReference type="InterPro" id="IPR029052">
    <property type="entry name" value="Metallo-depent_PP-like"/>
</dbReference>
<sequence length="247" mass="27077">MKLALLSDLHANRQATEAVYADALAQGFDRLVFLGDYVDYGGDPGWTLDFVRARQAEGALCVRGNHDDALGEHTTSQMADHVMPSLAWTKAQLTPAQRDWVIGLPLTAEIGPCLVAHANVHDPAHWEYLQGRMEATRSLFATQHQFVFCGHMHQPCLYHLSATGKAGEFMPVGGVPINLSPARRWLAIPGSVGQPRDGNPAACYATFDTDSALLTFHRVPYDHETAARRVREAGLPEALAERLIDGR</sequence>
<dbReference type="PANTHER" id="PTHR42850:SF2">
    <property type="entry name" value="BLL5683 PROTEIN"/>
    <property type="match status" value="1"/>
</dbReference>
<dbReference type="Pfam" id="PF12850">
    <property type="entry name" value="Metallophos_2"/>
    <property type="match status" value="1"/>
</dbReference>
<feature type="domain" description="Calcineurin-like phosphoesterase" evidence="2">
    <location>
        <begin position="1"/>
        <end position="211"/>
    </location>
</feature>
<accession>A0A2U8FPX7</accession>
<dbReference type="SUPFAM" id="SSF56300">
    <property type="entry name" value="Metallo-dependent phosphatases"/>
    <property type="match status" value="1"/>
</dbReference>
<dbReference type="InterPro" id="IPR050126">
    <property type="entry name" value="Ap4A_hydrolase"/>
</dbReference>